<feature type="compositionally biased region" description="Polar residues" evidence="1">
    <location>
        <begin position="226"/>
        <end position="237"/>
    </location>
</feature>
<dbReference type="InterPro" id="IPR050570">
    <property type="entry name" value="Cell_wall_metabolism_enzyme"/>
</dbReference>
<name>A0ABQ4PW91_9PROT</name>
<dbReference type="Pfam" id="PF01551">
    <property type="entry name" value="Peptidase_M23"/>
    <property type="match status" value="1"/>
</dbReference>
<feature type="domain" description="LysM" evidence="2">
    <location>
        <begin position="87"/>
        <end position="131"/>
    </location>
</feature>
<dbReference type="InterPro" id="IPR011055">
    <property type="entry name" value="Dup_hybrid_motif"/>
</dbReference>
<dbReference type="CDD" id="cd00118">
    <property type="entry name" value="LysM"/>
    <property type="match status" value="2"/>
</dbReference>
<reference evidence="3" key="2">
    <citation type="journal article" date="2023" name="ISME Commun">
        <title>Characterization of a bloom-associated alphaproteobacterial lineage, 'Candidatus Phycosocius': insights into freshwater algal-bacterial interactions.</title>
        <authorList>
            <person name="Tanabe Y."/>
            <person name="Yamaguchi H."/>
            <person name="Yoshida M."/>
            <person name="Kai A."/>
            <person name="Okazaki Y."/>
        </authorList>
    </citation>
    <scope>NUCLEOTIDE SEQUENCE</scope>
    <source>
        <strain evidence="3">BOTRYCO-1</strain>
    </source>
</reference>
<keyword evidence="4" id="KW-1185">Reference proteome</keyword>
<dbReference type="PANTHER" id="PTHR21666:SF270">
    <property type="entry name" value="MUREIN HYDROLASE ACTIVATOR ENVC"/>
    <property type="match status" value="1"/>
</dbReference>
<dbReference type="Gene3D" id="2.70.70.10">
    <property type="entry name" value="Glucose Permease (Domain IIA)"/>
    <property type="match status" value="1"/>
</dbReference>
<dbReference type="SUPFAM" id="SSF51261">
    <property type="entry name" value="Duplicated hybrid motif"/>
    <property type="match status" value="1"/>
</dbReference>
<feature type="domain" description="LysM" evidence="2">
    <location>
        <begin position="39"/>
        <end position="83"/>
    </location>
</feature>
<protein>
    <recommendedName>
        <fullName evidence="2">LysM domain-containing protein</fullName>
    </recommendedName>
</protein>
<accession>A0ABQ4PW91</accession>
<reference evidence="3" key="1">
    <citation type="submission" date="2021-05" db="EMBL/GenBank/DDBJ databases">
        <authorList>
            <person name="Tanabe Y."/>
        </authorList>
    </citation>
    <scope>NUCLEOTIDE SEQUENCE</scope>
    <source>
        <strain evidence="3">BOTRYCO-1</strain>
    </source>
</reference>
<gene>
    <name evidence="3" type="ORF">PsB1_1390</name>
</gene>
<feature type="compositionally biased region" description="Polar residues" evidence="1">
    <location>
        <begin position="202"/>
        <end position="215"/>
    </location>
</feature>
<organism evidence="3 4">
    <name type="scientific">Candidatus Phycosocius spiralis</name>
    <dbReference type="NCBI Taxonomy" id="2815099"/>
    <lineage>
        <taxon>Bacteria</taxon>
        <taxon>Pseudomonadati</taxon>
        <taxon>Pseudomonadota</taxon>
        <taxon>Alphaproteobacteria</taxon>
        <taxon>Caulobacterales</taxon>
        <taxon>Caulobacterales incertae sedis</taxon>
        <taxon>Candidatus Phycosocius</taxon>
    </lineage>
</organism>
<dbReference type="SMART" id="SM00257">
    <property type="entry name" value="LysM"/>
    <property type="match status" value="2"/>
</dbReference>
<dbReference type="SUPFAM" id="SSF54106">
    <property type="entry name" value="LysM domain"/>
    <property type="match status" value="2"/>
</dbReference>
<dbReference type="PANTHER" id="PTHR21666">
    <property type="entry name" value="PEPTIDASE-RELATED"/>
    <property type="match status" value="1"/>
</dbReference>
<sequence length="375" mass="40238">MHYLPPLLVSIALVFGNGAPAMSQPAPGLTDFDPSRPATQTRVGRGETLYAIAERTRSPLIGLIRVNQLRPPFTLEPGQILRLPPLKVHVVAKNETFTAIAKRYRIDEHSLAVFNQLERPVRVNVGDKIILPALVRDQLTGLEPQDLVTLLTAELAAGHAVSGAVAGQIRAQRPVPLPKSGAKSPDTKGDTTKAPKGEIASIPSSSPPMTMQKSLADTAPPKTGPRPNQTKSQTQDQVAALSGSKPTFSWPIRGKILETFGTKKDLRVVDGIEIEAPSGTPFRAAGPGMVVYVGNQLAGYGWLVLIRHSRDYMTAYAFANSVNVREGQTVTEGQIIGQVGQTGRASSPRLHFQVRYATKPVNPVPLLTGSTTRPT</sequence>
<dbReference type="Gene3D" id="3.10.350.10">
    <property type="entry name" value="LysM domain"/>
    <property type="match status" value="2"/>
</dbReference>
<dbReference type="EMBL" id="BPFZ01000007">
    <property type="protein sequence ID" value="GIU67236.1"/>
    <property type="molecule type" value="Genomic_DNA"/>
</dbReference>
<dbReference type="RefSeq" id="WP_284360038.1">
    <property type="nucleotide sequence ID" value="NZ_BPFZ01000007.1"/>
</dbReference>
<dbReference type="PROSITE" id="PS51782">
    <property type="entry name" value="LYSM"/>
    <property type="match status" value="2"/>
</dbReference>
<proteinExistence type="predicted"/>
<evidence type="ECO:0000313" key="4">
    <source>
        <dbReference type="Proteomes" id="UP001161064"/>
    </source>
</evidence>
<comment type="caution">
    <text evidence="3">The sequence shown here is derived from an EMBL/GenBank/DDBJ whole genome shotgun (WGS) entry which is preliminary data.</text>
</comment>
<dbReference type="InterPro" id="IPR016047">
    <property type="entry name" value="M23ase_b-sheet_dom"/>
</dbReference>
<feature type="region of interest" description="Disordered" evidence="1">
    <location>
        <begin position="171"/>
        <end position="246"/>
    </location>
</feature>
<dbReference type="Proteomes" id="UP001161064">
    <property type="component" value="Unassembled WGS sequence"/>
</dbReference>
<evidence type="ECO:0000256" key="1">
    <source>
        <dbReference type="SAM" id="MobiDB-lite"/>
    </source>
</evidence>
<dbReference type="CDD" id="cd12797">
    <property type="entry name" value="M23_peptidase"/>
    <property type="match status" value="1"/>
</dbReference>
<dbReference type="InterPro" id="IPR018392">
    <property type="entry name" value="LysM"/>
</dbReference>
<feature type="compositionally biased region" description="Basic and acidic residues" evidence="1">
    <location>
        <begin position="185"/>
        <end position="196"/>
    </location>
</feature>
<evidence type="ECO:0000313" key="3">
    <source>
        <dbReference type="EMBL" id="GIU67236.1"/>
    </source>
</evidence>
<evidence type="ECO:0000259" key="2">
    <source>
        <dbReference type="PROSITE" id="PS51782"/>
    </source>
</evidence>
<dbReference type="Pfam" id="PF01476">
    <property type="entry name" value="LysM"/>
    <property type="match status" value="2"/>
</dbReference>
<dbReference type="InterPro" id="IPR036779">
    <property type="entry name" value="LysM_dom_sf"/>
</dbReference>